<dbReference type="FunFam" id="1.10.510.10:FF:000210">
    <property type="entry name" value="Non-specific serine/threonine protein kinase"/>
    <property type="match status" value="1"/>
</dbReference>
<dbReference type="InterPro" id="IPR000961">
    <property type="entry name" value="AGC-kinase_C"/>
</dbReference>
<evidence type="ECO:0000256" key="1">
    <source>
        <dbReference type="ARBA" id="ARBA00022527"/>
    </source>
</evidence>
<dbReference type="PROSITE" id="PS00108">
    <property type="entry name" value="PROTEIN_KINASE_ST"/>
    <property type="match status" value="1"/>
</dbReference>
<evidence type="ECO:0000256" key="8">
    <source>
        <dbReference type="SAM" id="MobiDB-lite"/>
    </source>
</evidence>
<accession>A0A6I8RXT3</accession>
<dbReference type="InterPro" id="IPR008271">
    <property type="entry name" value="Ser/Thr_kinase_AS"/>
</dbReference>
<evidence type="ECO:0000256" key="7">
    <source>
        <dbReference type="PROSITE-ProRule" id="PRU10141"/>
    </source>
</evidence>
<keyword evidence="2" id="KW-0597">Phosphoprotein</keyword>
<keyword evidence="5" id="KW-0418">Kinase</keyword>
<dbReference type="FunFam" id="3.30.200.20:FF:000474">
    <property type="entry name" value="Serine/threonine-protein kinase N2-like"/>
    <property type="match status" value="1"/>
</dbReference>
<dbReference type="GO" id="GO:0005524">
    <property type="term" value="F:ATP binding"/>
    <property type="evidence" value="ECO:0007669"/>
    <property type="project" value="UniProtKB-UniRule"/>
</dbReference>
<dbReference type="AlphaFoldDB" id="A0A6I8RXT3"/>
<evidence type="ECO:0008006" key="12">
    <source>
        <dbReference type="Google" id="ProtNLM"/>
    </source>
</evidence>
<evidence type="ECO:0000259" key="10">
    <source>
        <dbReference type="PROSITE" id="PS51285"/>
    </source>
</evidence>
<keyword evidence="3" id="KW-0808">Transferase</keyword>
<dbReference type="Bgee" id="ENSXETG00000036149">
    <property type="expression patterns" value="Expressed in male organism and 3 other cell types or tissues"/>
</dbReference>
<evidence type="ECO:0000256" key="3">
    <source>
        <dbReference type="ARBA" id="ARBA00022679"/>
    </source>
</evidence>
<reference evidence="11" key="1">
    <citation type="journal article" date="2010" name="Science">
        <title>The genome of the Western clawed frog Xenopus tropicalis.</title>
        <authorList>
            <person name="Hellsten U."/>
            <person name="Harland R.M."/>
            <person name="Gilchrist M.J."/>
            <person name="Hendrix D."/>
            <person name="Jurka J."/>
            <person name="Kapitonov V."/>
            <person name="Ovcharenko I."/>
            <person name="Putnam N.H."/>
            <person name="Shu S."/>
            <person name="Taher L."/>
            <person name="Blitz I.L."/>
            <person name="Blumberg B."/>
            <person name="Dichmann D.S."/>
            <person name="Dubchak I."/>
            <person name="Amaya E."/>
            <person name="Detter J.C."/>
            <person name="Fletcher R."/>
            <person name="Gerhard D.S."/>
            <person name="Goodstein D."/>
            <person name="Graves T."/>
            <person name="Grigoriev I.V."/>
            <person name="Grimwood J."/>
            <person name="Kawashima T."/>
            <person name="Lindquist E."/>
            <person name="Lucas S.M."/>
            <person name="Mead P.E."/>
            <person name="Mitros T."/>
            <person name="Ogino H."/>
            <person name="Ohta Y."/>
            <person name="Poliakov A.V."/>
            <person name="Pollet N."/>
            <person name="Robert J."/>
            <person name="Salamov A."/>
            <person name="Sater A.K."/>
            <person name="Schmutz J."/>
            <person name="Terry A."/>
            <person name="Vize P.D."/>
            <person name="Warren W.C."/>
            <person name="Wells D."/>
            <person name="Wills A."/>
            <person name="Wilson R.K."/>
            <person name="Zimmerman L.B."/>
            <person name="Zorn A.M."/>
            <person name="Grainger R."/>
            <person name="Grammer T."/>
            <person name="Khokha M.K."/>
            <person name="Richardson P.M."/>
            <person name="Rokhsar D.S."/>
        </authorList>
    </citation>
    <scope>NUCLEOTIDE SEQUENCE [LARGE SCALE GENOMIC DNA]</scope>
    <source>
        <strain evidence="11">Nigerian</strain>
    </source>
</reference>
<dbReference type="Gene3D" id="1.10.510.10">
    <property type="entry name" value="Transferase(Phosphotransferase) domain 1"/>
    <property type="match status" value="1"/>
</dbReference>
<dbReference type="InParanoid" id="A0A6I8RXT3"/>
<evidence type="ECO:0000259" key="9">
    <source>
        <dbReference type="PROSITE" id="PS50011"/>
    </source>
</evidence>
<keyword evidence="1" id="KW-0723">Serine/threonine-protein kinase</keyword>
<dbReference type="Ensembl" id="ENSXETT00000071458">
    <property type="protein sequence ID" value="ENSXETP00000086011"/>
    <property type="gene ID" value="ENSXETG00000036149"/>
</dbReference>
<dbReference type="Gene3D" id="3.30.200.20">
    <property type="entry name" value="Phosphorylase Kinase, domain 1"/>
    <property type="match status" value="1"/>
</dbReference>
<dbReference type="InterPro" id="IPR017441">
    <property type="entry name" value="Protein_kinase_ATP_BS"/>
</dbReference>
<dbReference type="Pfam" id="PF00069">
    <property type="entry name" value="Pkinase"/>
    <property type="match status" value="1"/>
</dbReference>
<dbReference type="GeneTree" id="ENSGT00940000154990"/>
<feature type="region of interest" description="Disordered" evidence="8">
    <location>
        <begin position="499"/>
        <end position="519"/>
    </location>
</feature>
<name>A0A6I8RXT3_XENTR</name>
<dbReference type="PROSITE" id="PS00107">
    <property type="entry name" value="PROTEIN_KINASE_ATP"/>
    <property type="match status" value="1"/>
</dbReference>
<evidence type="ECO:0000256" key="6">
    <source>
        <dbReference type="ARBA" id="ARBA00022840"/>
    </source>
</evidence>
<evidence type="ECO:0000256" key="2">
    <source>
        <dbReference type="ARBA" id="ARBA00022553"/>
    </source>
</evidence>
<feature type="domain" description="Protein kinase" evidence="9">
    <location>
        <begin position="217"/>
        <end position="476"/>
    </location>
</feature>
<evidence type="ECO:0000313" key="11">
    <source>
        <dbReference type="Ensembl" id="ENSXETP00000086011"/>
    </source>
</evidence>
<keyword evidence="6 7" id="KW-0067">ATP-binding</keyword>
<reference evidence="11" key="2">
    <citation type="submission" date="2020-05" db="UniProtKB">
        <authorList>
            <consortium name="Ensembl"/>
        </authorList>
    </citation>
    <scope>IDENTIFICATION</scope>
</reference>
<evidence type="ECO:0000256" key="5">
    <source>
        <dbReference type="ARBA" id="ARBA00022777"/>
    </source>
</evidence>
<protein>
    <recommendedName>
        <fullName evidence="12">Protein kinase domain-containing protein</fullName>
    </recommendedName>
</protein>
<feature type="region of interest" description="Disordered" evidence="8">
    <location>
        <begin position="150"/>
        <end position="178"/>
    </location>
</feature>
<proteinExistence type="predicted"/>
<dbReference type="PANTHER" id="PTHR24351">
    <property type="entry name" value="RIBOSOMAL PROTEIN S6 KINASE"/>
    <property type="match status" value="1"/>
</dbReference>
<dbReference type="GO" id="GO:0004674">
    <property type="term" value="F:protein serine/threonine kinase activity"/>
    <property type="evidence" value="ECO:0007669"/>
    <property type="project" value="UniProtKB-KW"/>
</dbReference>
<dbReference type="InterPro" id="IPR000719">
    <property type="entry name" value="Prot_kinase_dom"/>
</dbReference>
<dbReference type="SUPFAM" id="SSF56112">
    <property type="entry name" value="Protein kinase-like (PK-like)"/>
    <property type="match status" value="1"/>
</dbReference>
<dbReference type="PROSITE" id="PS50011">
    <property type="entry name" value="PROTEIN_KINASE_DOM"/>
    <property type="match status" value="1"/>
</dbReference>
<dbReference type="SMART" id="SM00220">
    <property type="entry name" value="S_TKc"/>
    <property type="match status" value="1"/>
</dbReference>
<evidence type="ECO:0000256" key="4">
    <source>
        <dbReference type="ARBA" id="ARBA00022741"/>
    </source>
</evidence>
<feature type="binding site" evidence="7">
    <location>
        <position position="246"/>
    </location>
    <ligand>
        <name>ATP</name>
        <dbReference type="ChEBI" id="CHEBI:30616"/>
    </ligand>
</feature>
<organism evidence="11">
    <name type="scientific">Xenopus tropicalis</name>
    <name type="common">Western clawed frog</name>
    <name type="synonym">Silurana tropicalis</name>
    <dbReference type="NCBI Taxonomy" id="8364"/>
    <lineage>
        <taxon>Eukaryota</taxon>
        <taxon>Metazoa</taxon>
        <taxon>Chordata</taxon>
        <taxon>Craniata</taxon>
        <taxon>Vertebrata</taxon>
        <taxon>Euteleostomi</taxon>
        <taxon>Amphibia</taxon>
        <taxon>Batrachia</taxon>
        <taxon>Anura</taxon>
        <taxon>Pipoidea</taxon>
        <taxon>Pipidae</taxon>
        <taxon>Xenopodinae</taxon>
        <taxon>Xenopus</taxon>
        <taxon>Silurana</taxon>
    </lineage>
</organism>
<sequence>MGCRKSKVENVILSIKHEDAVVEIVEITDVLDSLVEFTATLELPDHLAQPSFLESPFPAEYEEDPGSSHNIRGAIPLHEPKGSEPAEAITRDTASPTNINWLSFDAKVEVPGIGIISEAPVSICVTANEYVPPYKPPVMPFLLDSEAPDCFAGTSNNNGHSQEQDSDPKEDENSTSSALPSVLQIPELGSDFDNKIQGAEGPSISPVEPRSPSLDHFNLGQVLGEGGFGKVFLAQHKNTEVLYAIKALKKDQVLEKGNLDSVFHEKEILQRVSSSEHPFLVSLHGTFQTASHLFYVMEYLPGGDMFEFIRSVELEEPDVMFYTACIVLGLEALHQLGIVHRDLKLENLLLDRDGYLKIVDFGLSKDRFGYSDRTNTICGTKTYMAPEIYLKLGYGMAADWWALGITVYIMLLYELPFNHKDPVEQMMSILYDDISLPEDLSEDASTLIKELLEKDPEFRLGSGDVGAEMVKEHPFFRDMDWDHLLQRRITAPYLLENEDHQESQENPGCQAPALPPSAARIPSELQEAFRGF</sequence>
<keyword evidence="4 7" id="KW-0547">Nucleotide-binding</keyword>
<feature type="domain" description="AGC-kinase C-terminal" evidence="10">
    <location>
        <begin position="477"/>
        <end position="532"/>
    </location>
</feature>
<dbReference type="InterPro" id="IPR011009">
    <property type="entry name" value="Kinase-like_dom_sf"/>
</dbReference>
<dbReference type="PROSITE" id="PS51285">
    <property type="entry name" value="AGC_KINASE_CTER"/>
    <property type="match status" value="1"/>
</dbReference>